<dbReference type="PROSITE" id="PS50932">
    <property type="entry name" value="HTH_LACI_2"/>
    <property type="match status" value="1"/>
</dbReference>
<keyword evidence="2" id="KW-1185">Reference proteome</keyword>
<dbReference type="InterPro" id="IPR028082">
    <property type="entry name" value="Peripla_BP_I"/>
</dbReference>
<dbReference type="CDD" id="cd01392">
    <property type="entry name" value="HTH_LacI"/>
    <property type="match status" value="1"/>
</dbReference>
<dbReference type="GO" id="GO:0006352">
    <property type="term" value="P:DNA-templated transcription initiation"/>
    <property type="evidence" value="ECO:0007669"/>
    <property type="project" value="InterPro"/>
</dbReference>
<organism evidence="1 2">
    <name type="scientific">Capsulimonas corticalis</name>
    <dbReference type="NCBI Taxonomy" id="2219043"/>
    <lineage>
        <taxon>Bacteria</taxon>
        <taxon>Bacillati</taxon>
        <taxon>Armatimonadota</taxon>
        <taxon>Armatimonadia</taxon>
        <taxon>Capsulimonadales</taxon>
        <taxon>Capsulimonadaceae</taxon>
        <taxon>Capsulimonas</taxon>
    </lineage>
</organism>
<dbReference type="PANTHER" id="PTHR30146">
    <property type="entry name" value="LACI-RELATED TRANSCRIPTIONAL REPRESSOR"/>
    <property type="match status" value="1"/>
</dbReference>
<evidence type="ECO:0000313" key="1">
    <source>
        <dbReference type="EMBL" id="BDI28243.1"/>
    </source>
</evidence>
<dbReference type="Pfam" id="PF00356">
    <property type="entry name" value="LacI"/>
    <property type="match status" value="1"/>
</dbReference>
<dbReference type="Pfam" id="PF08281">
    <property type="entry name" value="Sigma70_r4_2"/>
    <property type="match status" value="1"/>
</dbReference>
<dbReference type="InterPro" id="IPR046335">
    <property type="entry name" value="LacI/GalR-like_sensor"/>
</dbReference>
<name>A0A402CS31_9BACT</name>
<dbReference type="GO" id="GO:0016987">
    <property type="term" value="F:sigma factor activity"/>
    <property type="evidence" value="ECO:0007669"/>
    <property type="project" value="InterPro"/>
</dbReference>
<dbReference type="AlphaFoldDB" id="A0A402CS31"/>
<dbReference type="CDD" id="cd06267">
    <property type="entry name" value="PBP1_LacI_sugar_binding-like"/>
    <property type="match status" value="1"/>
</dbReference>
<dbReference type="SUPFAM" id="SSF46689">
    <property type="entry name" value="Homeodomain-like"/>
    <property type="match status" value="1"/>
</dbReference>
<dbReference type="SMART" id="SM00354">
    <property type="entry name" value="HTH_LACI"/>
    <property type="match status" value="1"/>
</dbReference>
<dbReference type="PROSITE" id="PS00356">
    <property type="entry name" value="HTH_LACI_1"/>
    <property type="match status" value="1"/>
</dbReference>
<sequence length="454" mass="49723">MIVCPKCGVSEGQVKAGMHGGSQRYKCSACRRRYTPEPSKRGYAPEVREQAVLLHAEGLKSGEIARRLGVNSQSVRNWLQRDGVVTASVAEKLDPAHSGKASSVPLGKRRATINDVAARAEVSRATVSNFLNDKGRMSESTRSRIQTAMDDLHFTPSALVRAIRRQRTRILGVFIFGLSSLDQNIGGSLAPHLLAGISEAGDVANHNLLLYTGWTQHADRHSALEYLDGHIDGLIWVAPPLHDATLERVAEAGLPVVALLTRHVPDGVGYVNVDNINGVARMVEMLVQQGHRRIAYIGSLHDSNFLDRRDGYRKGLEQARIEHDPRLEGIDDQTPDRVREPSFFQAMVDRWLLLDERPTAVIGGDDGWGMGVGKAFEAVGLRVPEDVSITGVNDTPDAQWILGGLTTINQPFRQMGILAVERLVAMIEGAPVEDCRITVTPEIIVRSSSREITP</sequence>
<dbReference type="Gene3D" id="3.40.50.2300">
    <property type="match status" value="2"/>
</dbReference>
<dbReference type="EMBL" id="AP025739">
    <property type="protein sequence ID" value="BDI28243.1"/>
    <property type="molecule type" value="Genomic_DNA"/>
</dbReference>
<evidence type="ECO:0000313" key="2">
    <source>
        <dbReference type="Proteomes" id="UP000287394"/>
    </source>
</evidence>
<dbReference type="Gene3D" id="1.10.260.40">
    <property type="entry name" value="lambda repressor-like DNA-binding domains"/>
    <property type="match status" value="1"/>
</dbReference>
<accession>A0A402CS31</accession>
<dbReference type="InterPro" id="IPR009057">
    <property type="entry name" value="Homeodomain-like_sf"/>
</dbReference>
<dbReference type="Pfam" id="PF13377">
    <property type="entry name" value="Peripla_BP_3"/>
    <property type="match status" value="1"/>
</dbReference>
<dbReference type="SUPFAM" id="SSF47413">
    <property type="entry name" value="lambda repressor-like DNA-binding domains"/>
    <property type="match status" value="1"/>
</dbReference>
<dbReference type="InterPro" id="IPR000843">
    <property type="entry name" value="HTH_LacI"/>
</dbReference>
<dbReference type="SUPFAM" id="SSF53822">
    <property type="entry name" value="Periplasmic binding protein-like I"/>
    <property type="match status" value="1"/>
</dbReference>
<dbReference type="InterPro" id="IPR013249">
    <property type="entry name" value="RNA_pol_sigma70_r4_t2"/>
</dbReference>
<gene>
    <name evidence="1" type="ORF">CCAX7_002940</name>
</gene>
<dbReference type="PANTHER" id="PTHR30146:SF109">
    <property type="entry name" value="HTH-TYPE TRANSCRIPTIONAL REGULATOR GALS"/>
    <property type="match status" value="1"/>
</dbReference>
<proteinExistence type="predicted"/>
<reference evidence="1 2" key="1">
    <citation type="journal article" date="2019" name="Int. J. Syst. Evol. Microbiol.">
        <title>Capsulimonas corticalis gen. nov., sp. nov., an aerobic capsulated bacterium, of a novel bacterial order, Capsulimonadales ord. nov., of the class Armatimonadia of the phylum Armatimonadetes.</title>
        <authorList>
            <person name="Li J."/>
            <person name="Kudo C."/>
            <person name="Tonouchi A."/>
        </authorList>
    </citation>
    <scope>NUCLEOTIDE SEQUENCE [LARGE SCALE GENOMIC DNA]</scope>
    <source>
        <strain evidence="1 2">AX-7</strain>
    </source>
</reference>
<dbReference type="Proteomes" id="UP000287394">
    <property type="component" value="Chromosome"/>
</dbReference>
<dbReference type="KEGG" id="ccot:CCAX7_002940"/>
<dbReference type="GO" id="GO:0000976">
    <property type="term" value="F:transcription cis-regulatory region binding"/>
    <property type="evidence" value="ECO:0007669"/>
    <property type="project" value="TreeGrafter"/>
</dbReference>
<protein>
    <submittedName>
        <fullName evidence="1">Alanine racemase</fullName>
    </submittedName>
</protein>
<dbReference type="InterPro" id="IPR010982">
    <property type="entry name" value="Lambda_DNA-bd_dom_sf"/>
</dbReference>